<name>A0A5J9SRH0_9POAL</name>
<protein>
    <submittedName>
        <fullName evidence="2">Uncharacterized protein</fullName>
    </submittedName>
</protein>
<evidence type="ECO:0000313" key="2">
    <source>
        <dbReference type="EMBL" id="TVU01622.1"/>
    </source>
</evidence>
<dbReference type="EMBL" id="RWGY01000412">
    <property type="protein sequence ID" value="TVU01622.1"/>
    <property type="molecule type" value="Genomic_DNA"/>
</dbReference>
<dbReference type="AlphaFoldDB" id="A0A5J9SRH0"/>
<comment type="caution">
    <text evidence="2">The sequence shown here is derived from an EMBL/GenBank/DDBJ whole genome shotgun (WGS) entry which is preliminary data.</text>
</comment>
<sequence>MAVQRQTAASRSTRPPSSEQHGSLWGRPTLTRPSTLAHTFSFSASIGHFPCPWLDGVGTTGGCGLGTTGPGQLYPQPCAAAVKTRLRARNRANLGAIADPRAGSKQLVALTTEQLQLDL</sequence>
<keyword evidence="3" id="KW-1185">Reference proteome</keyword>
<evidence type="ECO:0000256" key="1">
    <source>
        <dbReference type="SAM" id="MobiDB-lite"/>
    </source>
</evidence>
<reference evidence="2 3" key="1">
    <citation type="journal article" date="2019" name="Sci. Rep.">
        <title>A high-quality genome of Eragrostis curvula grass provides insights into Poaceae evolution and supports new strategies to enhance forage quality.</title>
        <authorList>
            <person name="Carballo J."/>
            <person name="Santos B.A.C.M."/>
            <person name="Zappacosta D."/>
            <person name="Garbus I."/>
            <person name="Selva J.P."/>
            <person name="Gallo C.A."/>
            <person name="Diaz A."/>
            <person name="Albertini E."/>
            <person name="Caccamo M."/>
            <person name="Echenique V."/>
        </authorList>
    </citation>
    <scope>NUCLEOTIDE SEQUENCE [LARGE SCALE GENOMIC DNA]</scope>
    <source>
        <strain evidence="3">cv. Victoria</strain>
        <tissue evidence="2">Leaf</tissue>
    </source>
</reference>
<feature type="region of interest" description="Disordered" evidence="1">
    <location>
        <begin position="1"/>
        <end position="31"/>
    </location>
</feature>
<gene>
    <name evidence="2" type="ORF">EJB05_52925</name>
</gene>
<evidence type="ECO:0000313" key="3">
    <source>
        <dbReference type="Proteomes" id="UP000324897"/>
    </source>
</evidence>
<proteinExistence type="predicted"/>
<dbReference type="Proteomes" id="UP000324897">
    <property type="component" value="Unassembled WGS sequence"/>
</dbReference>
<accession>A0A5J9SRH0</accession>
<feature type="non-terminal residue" evidence="2">
    <location>
        <position position="1"/>
    </location>
</feature>
<organism evidence="2 3">
    <name type="scientific">Eragrostis curvula</name>
    <name type="common">weeping love grass</name>
    <dbReference type="NCBI Taxonomy" id="38414"/>
    <lineage>
        <taxon>Eukaryota</taxon>
        <taxon>Viridiplantae</taxon>
        <taxon>Streptophyta</taxon>
        <taxon>Embryophyta</taxon>
        <taxon>Tracheophyta</taxon>
        <taxon>Spermatophyta</taxon>
        <taxon>Magnoliopsida</taxon>
        <taxon>Liliopsida</taxon>
        <taxon>Poales</taxon>
        <taxon>Poaceae</taxon>
        <taxon>PACMAD clade</taxon>
        <taxon>Chloridoideae</taxon>
        <taxon>Eragrostideae</taxon>
        <taxon>Eragrostidinae</taxon>
        <taxon>Eragrostis</taxon>
    </lineage>
</organism>
<feature type="compositionally biased region" description="Polar residues" evidence="1">
    <location>
        <begin position="1"/>
        <end position="21"/>
    </location>
</feature>
<dbReference type="OrthoDB" id="695716at2759"/>
<dbReference type="Gramene" id="TVU01622">
    <property type="protein sequence ID" value="TVU01622"/>
    <property type="gene ID" value="EJB05_52925"/>
</dbReference>